<dbReference type="HOGENOM" id="CLU_2427926_0_0_1"/>
<dbReference type="OrthoDB" id="10347532at2759"/>
<feature type="chain" id="PRO_5002167957" evidence="1">
    <location>
        <begin position="19"/>
        <end position="91"/>
    </location>
</feature>
<reference evidence="3" key="2">
    <citation type="submission" date="2015-01" db="EMBL/GenBank/DDBJ databases">
        <title>Evolutionary Origins and Diversification of the Mycorrhizal Mutualists.</title>
        <authorList>
            <consortium name="DOE Joint Genome Institute"/>
            <consortium name="Mycorrhizal Genomics Consortium"/>
            <person name="Kohler A."/>
            <person name="Kuo A."/>
            <person name="Nagy L.G."/>
            <person name="Floudas D."/>
            <person name="Copeland A."/>
            <person name="Barry K.W."/>
            <person name="Cichocki N."/>
            <person name="Veneault-Fourrey C."/>
            <person name="LaButti K."/>
            <person name="Lindquist E.A."/>
            <person name="Lipzen A."/>
            <person name="Lundell T."/>
            <person name="Morin E."/>
            <person name="Murat C."/>
            <person name="Riley R."/>
            <person name="Ohm R."/>
            <person name="Sun H."/>
            <person name="Tunlid A."/>
            <person name="Henrissat B."/>
            <person name="Grigoriev I.V."/>
            <person name="Hibbett D.S."/>
            <person name="Martin F."/>
        </authorList>
    </citation>
    <scope>NUCLEOTIDE SEQUENCE [LARGE SCALE GENOMIC DNA]</scope>
    <source>
        <strain evidence="3">Marx 270</strain>
    </source>
</reference>
<gene>
    <name evidence="2" type="ORF">M404DRAFT_1001355</name>
</gene>
<dbReference type="InParanoid" id="A0A0C3P7M4"/>
<dbReference type="EMBL" id="KN831976">
    <property type="protein sequence ID" value="KIO03434.1"/>
    <property type="molecule type" value="Genomic_DNA"/>
</dbReference>
<organism evidence="2 3">
    <name type="scientific">Pisolithus tinctorius Marx 270</name>
    <dbReference type="NCBI Taxonomy" id="870435"/>
    <lineage>
        <taxon>Eukaryota</taxon>
        <taxon>Fungi</taxon>
        <taxon>Dikarya</taxon>
        <taxon>Basidiomycota</taxon>
        <taxon>Agaricomycotina</taxon>
        <taxon>Agaricomycetes</taxon>
        <taxon>Agaricomycetidae</taxon>
        <taxon>Boletales</taxon>
        <taxon>Sclerodermatineae</taxon>
        <taxon>Pisolithaceae</taxon>
        <taxon>Pisolithus</taxon>
    </lineage>
</organism>
<evidence type="ECO:0000313" key="2">
    <source>
        <dbReference type="EMBL" id="KIO03434.1"/>
    </source>
</evidence>
<name>A0A0C3P7M4_PISTI</name>
<evidence type="ECO:0000256" key="1">
    <source>
        <dbReference type="SAM" id="SignalP"/>
    </source>
</evidence>
<protein>
    <submittedName>
        <fullName evidence="2">Uncharacterized protein</fullName>
    </submittedName>
</protein>
<dbReference type="AlphaFoldDB" id="A0A0C3P7M4"/>
<sequence>MKLAAFFVFASAFSLAFAEPILGTVPTSIGAITHPTFITTSPVARQCTDVCCTIVSTVFGPPAWYCNPGTSCSSDQIATCCTQTSNGWNCP</sequence>
<keyword evidence="3" id="KW-1185">Reference proteome</keyword>
<dbReference type="Proteomes" id="UP000054217">
    <property type="component" value="Unassembled WGS sequence"/>
</dbReference>
<evidence type="ECO:0000313" key="3">
    <source>
        <dbReference type="Proteomes" id="UP000054217"/>
    </source>
</evidence>
<reference evidence="2 3" key="1">
    <citation type="submission" date="2014-04" db="EMBL/GenBank/DDBJ databases">
        <authorList>
            <consortium name="DOE Joint Genome Institute"/>
            <person name="Kuo A."/>
            <person name="Kohler A."/>
            <person name="Costa M.D."/>
            <person name="Nagy L.G."/>
            <person name="Floudas D."/>
            <person name="Copeland A."/>
            <person name="Barry K.W."/>
            <person name="Cichocki N."/>
            <person name="Veneault-Fourrey C."/>
            <person name="LaButti K."/>
            <person name="Lindquist E.A."/>
            <person name="Lipzen A."/>
            <person name="Lundell T."/>
            <person name="Morin E."/>
            <person name="Murat C."/>
            <person name="Sun H."/>
            <person name="Tunlid A."/>
            <person name="Henrissat B."/>
            <person name="Grigoriev I.V."/>
            <person name="Hibbett D.S."/>
            <person name="Martin F."/>
            <person name="Nordberg H.P."/>
            <person name="Cantor M.N."/>
            <person name="Hua S.X."/>
        </authorList>
    </citation>
    <scope>NUCLEOTIDE SEQUENCE [LARGE SCALE GENOMIC DNA]</scope>
    <source>
        <strain evidence="2 3">Marx 270</strain>
    </source>
</reference>
<accession>A0A0C3P7M4</accession>
<feature type="signal peptide" evidence="1">
    <location>
        <begin position="1"/>
        <end position="18"/>
    </location>
</feature>
<keyword evidence="1" id="KW-0732">Signal</keyword>
<proteinExistence type="predicted"/>